<dbReference type="PANTHER" id="PTHR44757:SF2">
    <property type="entry name" value="BIOFILM ARCHITECTURE MAINTENANCE PROTEIN MBAA"/>
    <property type="match status" value="1"/>
</dbReference>
<feature type="transmembrane region" description="Helical" evidence="1">
    <location>
        <begin position="101"/>
        <end position="124"/>
    </location>
</feature>
<dbReference type="Pfam" id="PF08447">
    <property type="entry name" value="PAS_3"/>
    <property type="match status" value="2"/>
</dbReference>
<dbReference type="Gene3D" id="3.20.20.450">
    <property type="entry name" value="EAL domain"/>
    <property type="match status" value="1"/>
</dbReference>
<evidence type="ECO:0000259" key="4">
    <source>
        <dbReference type="PROSITE" id="PS50883"/>
    </source>
</evidence>
<dbReference type="InterPro" id="IPR035965">
    <property type="entry name" value="PAS-like_dom_sf"/>
</dbReference>
<dbReference type="NCBIfam" id="TIGR00254">
    <property type="entry name" value="GGDEF"/>
    <property type="match status" value="1"/>
</dbReference>
<dbReference type="SUPFAM" id="SSF55785">
    <property type="entry name" value="PYP-like sensor domain (PAS domain)"/>
    <property type="match status" value="3"/>
</dbReference>
<feature type="domain" description="EAL" evidence="4">
    <location>
        <begin position="565"/>
        <end position="819"/>
    </location>
</feature>
<name>A0ABT6R0G5_9BACL</name>
<evidence type="ECO:0000259" key="5">
    <source>
        <dbReference type="PROSITE" id="PS50887"/>
    </source>
</evidence>
<evidence type="ECO:0000259" key="2">
    <source>
        <dbReference type="PROSITE" id="PS50112"/>
    </source>
</evidence>
<dbReference type="PANTHER" id="PTHR44757">
    <property type="entry name" value="DIGUANYLATE CYCLASE DGCP"/>
    <property type="match status" value="1"/>
</dbReference>
<dbReference type="InterPro" id="IPR035919">
    <property type="entry name" value="EAL_sf"/>
</dbReference>
<dbReference type="Gene3D" id="3.30.450.20">
    <property type="entry name" value="PAS domain"/>
    <property type="match status" value="3"/>
</dbReference>
<feature type="domain" description="PAS" evidence="2">
    <location>
        <begin position="25"/>
        <end position="86"/>
    </location>
</feature>
<evidence type="ECO:0000313" key="7">
    <source>
        <dbReference type="Proteomes" id="UP001243286"/>
    </source>
</evidence>
<dbReference type="Proteomes" id="UP001243286">
    <property type="component" value="Unassembled WGS sequence"/>
</dbReference>
<dbReference type="Pfam" id="PF00990">
    <property type="entry name" value="GGDEF"/>
    <property type="match status" value="1"/>
</dbReference>
<dbReference type="InterPro" id="IPR001633">
    <property type="entry name" value="EAL_dom"/>
</dbReference>
<proteinExistence type="predicted"/>
<dbReference type="CDD" id="cd00130">
    <property type="entry name" value="PAS"/>
    <property type="match status" value="2"/>
</dbReference>
<dbReference type="PROSITE" id="PS50112">
    <property type="entry name" value="PAS"/>
    <property type="match status" value="2"/>
</dbReference>
<dbReference type="InterPro" id="IPR043128">
    <property type="entry name" value="Rev_trsase/Diguanyl_cyclase"/>
</dbReference>
<dbReference type="InterPro" id="IPR000700">
    <property type="entry name" value="PAS-assoc_C"/>
</dbReference>
<dbReference type="PROSITE" id="PS50883">
    <property type="entry name" value="EAL"/>
    <property type="match status" value="1"/>
</dbReference>
<accession>A0ABT6R0G5</accession>
<dbReference type="SMART" id="SM00091">
    <property type="entry name" value="PAS"/>
    <property type="match status" value="2"/>
</dbReference>
<comment type="caution">
    <text evidence="6">The sequence shown here is derived from an EMBL/GenBank/DDBJ whole genome shotgun (WGS) entry which is preliminary data.</text>
</comment>
<sequence length="928" mass="106276">MPLKKGLQALLKRGQDVSVIDEHFVENHPDAIYTLDLLGRVTRLNDKTSLLLGYTRQDLMNHFKHFVHPDDQDSTVDHFQQVMQGKSETYTARIRHSKGQYLELMIVNIPIFANGLIVGAYGIARDLTTSRLMKQQMDSIQFDQQLVETLPGIALAAFSEEGHLVRSSESFAELFGLQPAQLKTLSNQDLLQRIHPADQQEFREYLELLKTNRCLSSLDIETRLLHRQHGYQDVFCRCAFHQAEHQPQAELTCVLYNLSEHKSLDKQLHAEKEKFLSFQQVSTSAIYRYDITQHKIDFHTRGFENIFDGLLHRHEQVDGIWEKGLILAEDQPKVEASYERILAHHETEVSYRIQHDGAIHWILENRTPISNPSGAVFAFQSVIQDITQLKQQEEKIFQLAMHDRVTGLPNRTLVLEQMAQWIATYSTFSVLTVSYNTLQDINHDFGYSIGDKWLSKTATQLLYHLPTASYFGHLYGDEYIILFPNVVAECSINKICEELLELSKQKIIIDSYEWYPSIAIGVSRFPEDADSAEELVKAASIALGRARANDYSVYSSTFNIETYRRHQLQKSIRTSIRRNELFLEYQPKVNAWSGTIIGAEALIRWQHPVWGRIPPNDFIPLSEESEMHILIADWVLEETCRNINQWILAGLPIVPISINVSPKRLIHGNFAETCQETLNRFGVSPSMLEIEILETDVLFDNSKIQQSLQTLSQMGIKIALDDFGKGYSSISYLQQYPIDTIKIDRQFATTLIQDKKTQSVVRSVLFMAKEFGMDVVAEGVETMEQLHFLRQLHCTTIQGYLFSKPLPKADFERTMQARQIRATEAMTIATNNRTIDASITIQRLNGQDITVGRTDISVSKGTMHSVSFYSTLHLPVHEGIELVLILNQQPIPVRPTQTIELDNGLMEYECQYLDLTQSHLVFQALQSS</sequence>
<dbReference type="PROSITE" id="PS50113">
    <property type="entry name" value="PAC"/>
    <property type="match status" value="1"/>
</dbReference>
<feature type="domain" description="GGDEF" evidence="5">
    <location>
        <begin position="426"/>
        <end position="556"/>
    </location>
</feature>
<gene>
    <name evidence="6" type="ORF">QK289_05375</name>
</gene>
<dbReference type="CDD" id="cd01949">
    <property type="entry name" value="GGDEF"/>
    <property type="match status" value="1"/>
</dbReference>
<dbReference type="InterPro" id="IPR000014">
    <property type="entry name" value="PAS"/>
</dbReference>
<evidence type="ECO:0000259" key="3">
    <source>
        <dbReference type="PROSITE" id="PS50113"/>
    </source>
</evidence>
<dbReference type="PROSITE" id="PS50887">
    <property type="entry name" value="GGDEF"/>
    <property type="match status" value="1"/>
</dbReference>
<dbReference type="Pfam" id="PF00563">
    <property type="entry name" value="EAL"/>
    <property type="match status" value="1"/>
</dbReference>
<evidence type="ECO:0000256" key="1">
    <source>
        <dbReference type="SAM" id="Phobius"/>
    </source>
</evidence>
<reference evidence="6 7" key="1">
    <citation type="submission" date="2023-04" db="EMBL/GenBank/DDBJ databases">
        <title>Antarctic isolates genomes.</title>
        <authorList>
            <person name="Dimov S.G."/>
        </authorList>
    </citation>
    <scope>NUCLEOTIDE SEQUENCE [LARGE SCALE GENOMIC DNA]</scope>
    <source>
        <strain evidence="6 7">AL19</strain>
    </source>
</reference>
<dbReference type="SMART" id="SM00052">
    <property type="entry name" value="EAL"/>
    <property type="match status" value="1"/>
</dbReference>
<dbReference type="InterPro" id="IPR052155">
    <property type="entry name" value="Biofilm_reg_signaling"/>
</dbReference>
<dbReference type="EMBL" id="JASBQV010000005">
    <property type="protein sequence ID" value="MDI3234429.1"/>
    <property type="molecule type" value="Genomic_DNA"/>
</dbReference>
<keyword evidence="1" id="KW-0472">Membrane</keyword>
<keyword evidence="1" id="KW-0812">Transmembrane</keyword>
<feature type="domain" description="PAS" evidence="2">
    <location>
        <begin position="155"/>
        <end position="213"/>
    </location>
</feature>
<dbReference type="InterPro" id="IPR013655">
    <property type="entry name" value="PAS_fold_3"/>
</dbReference>
<dbReference type="SMART" id="SM00267">
    <property type="entry name" value="GGDEF"/>
    <property type="match status" value="1"/>
</dbReference>
<dbReference type="InterPro" id="IPR029787">
    <property type="entry name" value="Nucleotide_cyclase"/>
</dbReference>
<dbReference type="NCBIfam" id="TIGR00229">
    <property type="entry name" value="sensory_box"/>
    <property type="match status" value="2"/>
</dbReference>
<keyword evidence="1" id="KW-1133">Transmembrane helix</keyword>
<feature type="domain" description="PAC" evidence="3">
    <location>
        <begin position="345"/>
        <end position="398"/>
    </location>
</feature>
<organism evidence="6 7">
    <name type="scientific">Exiguobacterium antarcticum</name>
    <dbReference type="NCBI Taxonomy" id="132920"/>
    <lineage>
        <taxon>Bacteria</taxon>
        <taxon>Bacillati</taxon>
        <taxon>Bacillota</taxon>
        <taxon>Bacilli</taxon>
        <taxon>Bacillales</taxon>
        <taxon>Bacillales Family XII. Incertae Sedis</taxon>
        <taxon>Exiguobacterium</taxon>
    </lineage>
</organism>
<protein>
    <submittedName>
        <fullName evidence="6">EAL domain-containing protein</fullName>
    </submittedName>
</protein>
<dbReference type="SUPFAM" id="SSF141868">
    <property type="entry name" value="EAL domain-like"/>
    <property type="match status" value="1"/>
</dbReference>
<dbReference type="SUPFAM" id="SSF55073">
    <property type="entry name" value="Nucleotide cyclase"/>
    <property type="match status" value="1"/>
</dbReference>
<dbReference type="CDD" id="cd01948">
    <property type="entry name" value="EAL"/>
    <property type="match status" value="1"/>
</dbReference>
<dbReference type="RefSeq" id="WP_282355194.1">
    <property type="nucleotide sequence ID" value="NZ_JASBQV010000005.1"/>
</dbReference>
<dbReference type="InterPro" id="IPR000160">
    <property type="entry name" value="GGDEF_dom"/>
</dbReference>
<dbReference type="Gene3D" id="3.30.70.270">
    <property type="match status" value="1"/>
</dbReference>
<evidence type="ECO:0000313" key="6">
    <source>
        <dbReference type="EMBL" id="MDI3234429.1"/>
    </source>
</evidence>
<keyword evidence="7" id="KW-1185">Reference proteome</keyword>